<dbReference type="GeneID" id="93722112"/>
<dbReference type="STRING" id="585394.RHOM_01110"/>
<dbReference type="Proteomes" id="UP000008178">
    <property type="component" value="Chromosome"/>
</dbReference>
<accession>G2SZB0</accession>
<dbReference type="AlphaFoldDB" id="G2SZB0"/>
<keyword evidence="3" id="KW-1185">Reference proteome</keyword>
<dbReference type="eggNOG" id="ENOG50307IC">
    <property type="taxonomic scope" value="Bacteria"/>
</dbReference>
<sequence>MSHSEIVNIAVSIVSIIIALVAIFQTKQQIALSNKQQLFDRRLSCFLEFNTIYKLYVSNKLYLKDESTFYHTNDLVFSWLTNCIELEEMTLAVSKPLHQEEQKMLLTKYEKLKNLAIEISMIFDGETARIAGEFVSSFADLLKSMYQQQVYISKLKEQETVDRIPLYLDDYESKCRKMVEKLGIFDMRDKLEHLDHEMAQKCVTDSLKNSVCLTRVTKNE</sequence>
<proteinExistence type="predicted"/>
<dbReference type="EMBL" id="CP003040">
    <property type="protein sequence ID" value="AEN95349.1"/>
    <property type="molecule type" value="Genomic_DNA"/>
</dbReference>
<reference evidence="2 3" key="1">
    <citation type="journal article" date="2015" name="Genome Announc.">
        <title>Complete genome sequence of the human gut symbiont Roseburia hominis.</title>
        <authorList>
            <person name="Travis A.J."/>
            <person name="Kelly D."/>
            <person name="Flint H.J."/>
            <person name="Aminov R.I."/>
        </authorList>
    </citation>
    <scope>NUCLEOTIDE SEQUENCE [LARGE SCALE GENOMIC DNA]</scope>
    <source>
        <strain evidence="3">DSM 16839 / JCM 17582 / NCIMB 14029 / A2-183</strain>
    </source>
</reference>
<dbReference type="HOGENOM" id="CLU_1255170_0_0_9"/>
<evidence type="ECO:0000313" key="2">
    <source>
        <dbReference type="EMBL" id="AEN95349.1"/>
    </source>
</evidence>
<evidence type="ECO:0000313" key="3">
    <source>
        <dbReference type="Proteomes" id="UP000008178"/>
    </source>
</evidence>
<keyword evidence="1" id="KW-0812">Transmembrane</keyword>
<name>G2SZB0_ROSHA</name>
<organism evidence="2 3">
    <name type="scientific">Roseburia hominis (strain DSM 16839 / JCM 17582 / NCIMB 14029 / A2-183)</name>
    <dbReference type="NCBI Taxonomy" id="585394"/>
    <lineage>
        <taxon>Bacteria</taxon>
        <taxon>Bacillati</taxon>
        <taxon>Bacillota</taxon>
        <taxon>Clostridia</taxon>
        <taxon>Lachnospirales</taxon>
        <taxon>Lachnospiraceae</taxon>
        <taxon>Roseburia</taxon>
    </lineage>
</organism>
<dbReference type="RefSeq" id="WP_014078443.1">
    <property type="nucleotide sequence ID" value="NC_015977.1"/>
</dbReference>
<keyword evidence="1" id="KW-1133">Transmembrane helix</keyword>
<gene>
    <name evidence="2" type="ordered locus">RHOM_01110</name>
</gene>
<evidence type="ECO:0000256" key="1">
    <source>
        <dbReference type="SAM" id="Phobius"/>
    </source>
</evidence>
<keyword evidence="1" id="KW-0472">Membrane</keyword>
<dbReference type="OrthoDB" id="1913389at2"/>
<feature type="transmembrane region" description="Helical" evidence="1">
    <location>
        <begin position="6"/>
        <end position="24"/>
    </location>
</feature>
<protein>
    <submittedName>
        <fullName evidence="2">Uncharacterized protein</fullName>
    </submittedName>
</protein>
<dbReference type="KEGG" id="rho:RHOM_01110"/>
<dbReference type="BioCyc" id="RHOM585394:G1H02-227-MONOMER"/>